<keyword evidence="7 17" id="KW-0812">Transmembrane</keyword>
<dbReference type="PROSITE" id="PS00022">
    <property type="entry name" value="EGF_1"/>
    <property type="match status" value="1"/>
</dbReference>
<dbReference type="SUPFAM" id="SSF55186">
    <property type="entry name" value="ThrRS/AlaRS common domain"/>
    <property type="match status" value="1"/>
</dbReference>
<feature type="transmembrane region" description="Helical" evidence="17">
    <location>
        <begin position="577"/>
        <end position="597"/>
    </location>
</feature>
<dbReference type="CDD" id="cd00771">
    <property type="entry name" value="ThrRS_core"/>
    <property type="match status" value="1"/>
</dbReference>
<feature type="transmembrane region" description="Helical" evidence="17">
    <location>
        <begin position="770"/>
        <end position="791"/>
    </location>
</feature>
<dbReference type="GO" id="GO:0005886">
    <property type="term" value="C:plasma membrane"/>
    <property type="evidence" value="ECO:0007669"/>
    <property type="project" value="UniProtKB-SubCell"/>
</dbReference>
<dbReference type="SMART" id="SM00863">
    <property type="entry name" value="tRNA_SAD"/>
    <property type="match status" value="1"/>
</dbReference>
<dbReference type="GO" id="GO:0005524">
    <property type="term" value="F:ATP binding"/>
    <property type="evidence" value="ECO:0007669"/>
    <property type="project" value="UniProtKB-KW"/>
</dbReference>
<dbReference type="PANTHER" id="PTHR11451:SF54">
    <property type="entry name" value="THREONINE--TRNA LIGASE"/>
    <property type="match status" value="1"/>
</dbReference>
<evidence type="ECO:0000259" key="18">
    <source>
        <dbReference type="PROSITE" id="PS50862"/>
    </source>
</evidence>
<dbReference type="Pfam" id="PF02824">
    <property type="entry name" value="TGS"/>
    <property type="match status" value="1"/>
</dbReference>
<dbReference type="InterPro" id="IPR004095">
    <property type="entry name" value="TGS"/>
</dbReference>
<feature type="transmembrane region" description="Helical" evidence="17">
    <location>
        <begin position="735"/>
        <end position="758"/>
    </location>
</feature>
<dbReference type="PROSITE" id="PS50862">
    <property type="entry name" value="AA_TRNA_LIGASE_II"/>
    <property type="match status" value="1"/>
</dbReference>
<evidence type="ECO:0000256" key="3">
    <source>
        <dbReference type="ARBA" id="ARBA00008226"/>
    </source>
</evidence>
<dbReference type="SUPFAM" id="SSF52954">
    <property type="entry name" value="Class II aaRS ABD-related"/>
    <property type="match status" value="1"/>
</dbReference>
<dbReference type="InterPro" id="IPR004154">
    <property type="entry name" value="Anticodon-bd"/>
</dbReference>
<evidence type="ECO:0000256" key="6">
    <source>
        <dbReference type="ARBA" id="ARBA00022598"/>
    </source>
</evidence>
<dbReference type="CDD" id="cd01667">
    <property type="entry name" value="TGS_ThrRS"/>
    <property type="match status" value="1"/>
</dbReference>
<dbReference type="NCBIfam" id="TIGR00418">
    <property type="entry name" value="thrS"/>
    <property type="match status" value="1"/>
</dbReference>
<evidence type="ECO:0000313" key="20">
    <source>
        <dbReference type="EMBL" id="MBN3320918.1"/>
    </source>
</evidence>
<feature type="region of interest" description="Disordered" evidence="16">
    <location>
        <begin position="320"/>
        <end position="356"/>
    </location>
</feature>
<feature type="region of interest" description="Disordered" evidence="16">
    <location>
        <begin position="860"/>
        <end position="880"/>
    </location>
</feature>
<dbReference type="Proteomes" id="UP000736164">
    <property type="component" value="Unassembled WGS sequence"/>
</dbReference>
<dbReference type="HAMAP" id="MF_00184">
    <property type="entry name" value="Thr_tRNA_synth"/>
    <property type="match status" value="1"/>
</dbReference>
<comment type="similarity">
    <text evidence="3">Belongs to the class-II aminoacyl-tRNA synthetase family.</text>
</comment>
<evidence type="ECO:0000256" key="10">
    <source>
        <dbReference type="ARBA" id="ARBA00022917"/>
    </source>
</evidence>
<accession>A0A8J7TEG4</accession>
<dbReference type="GO" id="GO:0006435">
    <property type="term" value="P:threonyl-tRNA aminoacylation"/>
    <property type="evidence" value="ECO:0007669"/>
    <property type="project" value="InterPro"/>
</dbReference>
<dbReference type="Gene3D" id="3.30.980.10">
    <property type="entry name" value="Threonyl-trna Synthetase, Chain A, domain 2"/>
    <property type="match status" value="1"/>
</dbReference>
<dbReference type="InterPro" id="IPR000742">
    <property type="entry name" value="EGF"/>
</dbReference>
<name>A0A8J7TEG4_ATRSP</name>
<dbReference type="InterPro" id="IPR036621">
    <property type="entry name" value="Anticodon-bd_dom_sf"/>
</dbReference>
<evidence type="ECO:0000256" key="14">
    <source>
        <dbReference type="ARBA" id="ARBA00031900"/>
    </source>
</evidence>
<dbReference type="EMBL" id="JAAWVO010053019">
    <property type="protein sequence ID" value="MBN3320918.1"/>
    <property type="molecule type" value="Genomic_DNA"/>
</dbReference>
<dbReference type="Gene3D" id="3.40.50.800">
    <property type="entry name" value="Anticodon-binding domain"/>
    <property type="match status" value="1"/>
</dbReference>
<keyword evidence="21" id="KW-1185">Reference proteome</keyword>
<reference evidence="20" key="1">
    <citation type="journal article" date="2021" name="Cell">
        <title>Tracing the genetic footprints of vertebrate landing in non-teleost ray-finned fishes.</title>
        <authorList>
            <person name="Bi X."/>
            <person name="Wang K."/>
            <person name="Yang L."/>
            <person name="Pan H."/>
            <person name="Jiang H."/>
            <person name="Wei Q."/>
            <person name="Fang M."/>
            <person name="Yu H."/>
            <person name="Zhu C."/>
            <person name="Cai Y."/>
            <person name="He Y."/>
            <person name="Gan X."/>
            <person name="Zeng H."/>
            <person name="Yu D."/>
            <person name="Zhu Y."/>
            <person name="Jiang H."/>
            <person name="Qiu Q."/>
            <person name="Yang H."/>
            <person name="Zhang Y.E."/>
            <person name="Wang W."/>
            <person name="Zhu M."/>
            <person name="He S."/>
            <person name="Zhang G."/>
        </authorList>
    </citation>
    <scope>NUCLEOTIDE SEQUENCE</scope>
    <source>
        <strain evidence="20">Allg_001</strain>
    </source>
</reference>
<dbReference type="GO" id="GO:0005739">
    <property type="term" value="C:mitochondrion"/>
    <property type="evidence" value="ECO:0007669"/>
    <property type="project" value="TreeGrafter"/>
</dbReference>
<keyword evidence="8" id="KW-0547">Nucleotide-binding</keyword>
<dbReference type="PRINTS" id="PR01047">
    <property type="entry name" value="TRNASYNTHTHR"/>
</dbReference>
<dbReference type="InterPro" id="IPR012676">
    <property type="entry name" value="TGS-like"/>
</dbReference>
<feature type="transmembrane region" description="Helical" evidence="17">
    <location>
        <begin position="644"/>
        <end position="665"/>
    </location>
</feature>
<keyword evidence="5" id="KW-1003">Cell membrane</keyword>
<evidence type="ECO:0000256" key="16">
    <source>
        <dbReference type="SAM" id="MobiDB-lite"/>
    </source>
</evidence>
<dbReference type="CDD" id="cd00860">
    <property type="entry name" value="ThrRS_anticodon"/>
    <property type="match status" value="1"/>
</dbReference>
<evidence type="ECO:0000256" key="4">
    <source>
        <dbReference type="ARBA" id="ARBA00013163"/>
    </source>
</evidence>
<dbReference type="SUPFAM" id="SSF55681">
    <property type="entry name" value="Class II aaRS and biotin synthetases"/>
    <property type="match status" value="1"/>
</dbReference>
<dbReference type="FunFam" id="3.40.50.800:FF:000003">
    <property type="entry name" value="Threonine--tRNA ligase 2, cytoplasmic"/>
    <property type="match status" value="1"/>
</dbReference>
<dbReference type="InterPro" id="IPR018163">
    <property type="entry name" value="Thr/Ala-tRNA-synth_IIc_edit"/>
</dbReference>
<comment type="catalytic activity">
    <reaction evidence="15">
        <text>tRNA(Thr) + L-threonine + ATP = L-threonyl-tRNA(Thr) + AMP + diphosphate + H(+)</text>
        <dbReference type="Rhea" id="RHEA:24624"/>
        <dbReference type="Rhea" id="RHEA-COMP:9670"/>
        <dbReference type="Rhea" id="RHEA-COMP:9704"/>
        <dbReference type="ChEBI" id="CHEBI:15378"/>
        <dbReference type="ChEBI" id="CHEBI:30616"/>
        <dbReference type="ChEBI" id="CHEBI:33019"/>
        <dbReference type="ChEBI" id="CHEBI:57926"/>
        <dbReference type="ChEBI" id="CHEBI:78442"/>
        <dbReference type="ChEBI" id="CHEBI:78534"/>
        <dbReference type="ChEBI" id="CHEBI:456215"/>
        <dbReference type="EC" id="6.1.1.3"/>
    </reaction>
</comment>
<feature type="domain" description="Aminoacyl-transfer RNA synthetases class-II family profile" evidence="18">
    <location>
        <begin position="1204"/>
        <end position="1472"/>
    </location>
</feature>
<dbReference type="InterPro" id="IPR045864">
    <property type="entry name" value="aa-tRNA-synth_II/BPL/LPL"/>
</dbReference>
<feature type="compositionally biased region" description="Polar residues" evidence="16">
    <location>
        <begin position="347"/>
        <end position="356"/>
    </location>
</feature>
<gene>
    <name evidence="20" type="primary">Tars</name>
    <name evidence="20" type="ORF">GTO95_0015041</name>
</gene>
<feature type="transmembrane region" description="Helical" evidence="17">
    <location>
        <begin position="609"/>
        <end position="628"/>
    </location>
</feature>
<dbReference type="Gene3D" id="3.10.20.30">
    <property type="match status" value="2"/>
</dbReference>
<feature type="transmembrane region" description="Helical" evidence="17">
    <location>
        <begin position="710"/>
        <end position="729"/>
    </location>
</feature>
<keyword evidence="9" id="KW-0067">ATP-binding</keyword>
<proteinExistence type="inferred from homology"/>
<dbReference type="InterPro" id="IPR002314">
    <property type="entry name" value="aa-tRNA-synt_IIb"/>
</dbReference>
<evidence type="ECO:0000256" key="15">
    <source>
        <dbReference type="ARBA" id="ARBA00049515"/>
    </source>
</evidence>
<dbReference type="InterPro" id="IPR047246">
    <property type="entry name" value="ThrRS_anticodon"/>
</dbReference>
<evidence type="ECO:0000256" key="9">
    <source>
        <dbReference type="ARBA" id="ARBA00022840"/>
    </source>
</evidence>
<evidence type="ECO:0000256" key="7">
    <source>
        <dbReference type="ARBA" id="ARBA00022692"/>
    </source>
</evidence>
<evidence type="ECO:0000256" key="5">
    <source>
        <dbReference type="ARBA" id="ARBA00022475"/>
    </source>
</evidence>
<keyword evidence="6" id="KW-0436">Ligase</keyword>
<feature type="non-terminal residue" evidence="20">
    <location>
        <position position="1"/>
    </location>
</feature>
<dbReference type="EC" id="6.1.1.3" evidence="4"/>
<dbReference type="Gene3D" id="3.30.930.10">
    <property type="entry name" value="Bira Bifunctional Protein, Domain 2"/>
    <property type="match status" value="1"/>
</dbReference>
<evidence type="ECO:0000256" key="8">
    <source>
        <dbReference type="ARBA" id="ARBA00022741"/>
    </source>
</evidence>
<keyword evidence="13" id="KW-0030">Aminoacyl-tRNA synthetase</keyword>
<evidence type="ECO:0000256" key="1">
    <source>
        <dbReference type="ARBA" id="ARBA00004651"/>
    </source>
</evidence>
<dbReference type="PROSITE" id="PS01186">
    <property type="entry name" value="EGF_2"/>
    <property type="match status" value="1"/>
</dbReference>
<feature type="non-terminal residue" evidence="20">
    <location>
        <position position="1582"/>
    </location>
</feature>
<dbReference type="Pfam" id="PF00587">
    <property type="entry name" value="tRNA-synt_2b"/>
    <property type="match status" value="1"/>
</dbReference>
<protein>
    <recommendedName>
        <fullName evidence="4">threonine--tRNA ligase</fullName>
        <ecNumber evidence="4">6.1.1.3</ecNumber>
    </recommendedName>
    <alternativeName>
        <fullName evidence="14">Threonyl-tRNA synthetase</fullName>
    </alternativeName>
</protein>
<evidence type="ECO:0000256" key="11">
    <source>
        <dbReference type="ARBA" id="ARBA00022989"/>
    </source>
</evidence>
<dbReference type="InterPro" id="IPR012947">
    <property type="entry name" value="tRNA_SAD"/>
</dbReference>
<comment type="similarity">
    <text evidence="2">Belongs to the TMEM8 family.</text>
</comment>
<sequence length="1582" mass="179849">MPVAIGSNMLRIDSELAESCRSLWVFVEWVLGDSGEDRVREQQGMNLDKDCLFVTDYFTRTPRKLNAFRSFASVELFHFNVPDDTVVAVWNLITFKEQGGTFGDSCPDRNVTVYFRSGAPPVINPLRTRFPRDTIIPGSFAVTLTWTLPNRTTGVFNVTSPLPGDWFLAAHLPKDEGKISVKGLYEECQYLFQPQLIVQRLIGIPVLVFIPNYISKVKVQLVNCSTIDKTVESCPVFLKIRAKAPPLHNSTYLDCKESKSCELETQLPFWEQWYYILVERYVGNVNVSFFIGVQVKGYTRENSHAGEGSEDWGRVRGVQVSRGSESKANNPRVYPKGKSKMGDCSKPSITKGGSPSSALNMPQSFGSVLGFSLSENLPAADANKCWPIRPTLRNELDTFSVHFYIFFGPNISIPPDRAAVFAINLMPVLDSGGVLNMELKLNVSSLKGENITVFGCLNHGMPLSLSDNSTVKCESESTAGFILSLNATSNITKLRIPYPQTGTWYLGLRSLCATERGFEACSNVTAEVYLRSYLTPCINDCGTYGQCKLLRTNNYLYAACECKAGWDGWGCTDNSEAYTYGFQLLSTLLLCLSNLMFVPPVAIAIRSHYLLEASVYIFTMFFSTFYHACDQPGIVVFCIMEYDVLQFCDFLGSLMSVWVTVIAMARLKSIIKQSLDQSFCSSPQQLGTASVKTVWQPLGCKGGPALRSPVVNQVLYLLGAMLLSMALQLDRHGLWNLLGPSLFALGIMAIAWTVRTIRRRRCYPPTWKRWVFYLFPGTMIATSAVALYAFVETEENYFYIHSIWHMLIAGSVGFLLPPRAKPDGKVTPIQRRRGCGYQLCVNEHEELGLVDPAIGGEEGKCNKEGGKKKTKGGGDSNGRAELHPWPKYIEERLALYNKLKEEHDALMVEKAAQESKPIKVTLPDGKVVEAESWKTTPYQIACGIRHLSVCNRLAFLEKKWSDHFIFQGLADNTVIAKVNNEVWDLDRPLESDCSLQLLKFDDEEAQAVYWHSSAHIMGEAMERVYGGCLCYGPPIENGFYYDMFLESNEGVSSNDFPCLENLCKKIIKEKQPFERLEVKKETLLEMFKYNEFKRRILNEKVQTPTTTVYRCGPLIDLCRGPHVRHTGKIKTLKIHKNSSTYWEGKADMETLQRIYGISFPDPKMLKEWERFQEEAKNRDHRKLGREQELFFFHDLSPGSCFFLPKGAYIYNTLIEFIRSEYRKRGFQEVVTPNIYNSKLWQTSGHWDHYSDNMFSFEVEKEIFALKPMNCPGHCLMFDHRPRSWRELPLRLADFGVLHRNELTGMDFGYLCPCSCLKTSLFFFCSYSIYKIEEEIKGCLNFLRAVYDVFGFTFKLNLSTRPEKFLGEPEVWNQAEKQLENSLNEFGEKWVLNPGDGAFYGPKIDIQIKDAIGRYHQCATIQLDFQLPIRFNLTYVSHEGDDKKRPVIIHRAILGSVERMIAILTENYGGKWPLWLSPRQVMVVPVGPTCEEYAQKVRHQFYSGGLMCDVDLDPSCTLNKKIRNAQLAQYNFILVVGEKEKSSDTVNVRTRDNKVHGERSLQECVERLQHLKAIRTRNAEEEF</sequence>
<dbReference type="InterPro" id="IPR033728">
    <property type="entry name" value="ThrRS_core"/>
</dbReference>
<evidence type="ECO:0000256" key="12">
    <source>
        <dbReference type="ARBA" id="ARBA00023136"/>
    </source>
</evidence>
<keyword evidence="12 17" id="KW-0472">Membrane</keyword>
<dbReference type="GO" id="GO:0004829">
    <property type="term" value="F:threonine-tRNA ligase activity"/>
    <property type="evidence" value="ECO:0007669"/>
    <property type="project" value="UniProtKB-EC"/>
</dbReference>
<evidence type="ECO:0000259" key="19">
    <source>
        <dbReference type="PROSITE" id="PS51880"/>
    </source>
</evidence>
<evidence type="ECO:0000256" key="13">
    <source>
        <dbReference type="ARBA" id="ARBA00023146"/>
    </source>
</evidence>
<dbReference type="InterPro" id="IPR006195">
    <property type="entry name" value="aa-tRNA-synth_II"/>
</dbReference>
<dbReference type="Pfam" id="PF12036">
    <property type="entry name" value="DUF3522"/>
    <property type="match status" value="2"/>
</dbReference>
<dbReference type="FunFam" id="3.30.930.10:FF:000009">
    <property type="entry name" value="Threonine--tRNA ligase 2, cytoplasmic"/>
    <property type="match status" value="1"/>
</dbReference>
<comment type="subcellular location">
    <subcellularLocation>
        <location evidence="1">Cell membrane</location>
        <topology evidence="1">Multi-pass membrane protein</topology>
    </subcellularLocation>
</comment>
<evidence type="ECO:0000256" key="17">
    <source>
        <dbReference type="SAM" id="Phobius"/>
    </source>
</evidence>
<dbReference type="Pfam" id="PF03129">
    <property type="entry name" value="HGTP_anticodon"/>
    <property type="match status" value="1"/>
</dbReference>
<dbReference type="FunFam" id="3.30.980.10:FF:000003">
    <property type="entry name" value="Threonine--tRNA ligase, cytoplasmic"/>
    <property type="match status" value="1"/>
</dbReference>
<dbReference type="SUPFAM" id="SSF81271">
    <property type="entry name" value="TGS-like"/>
    <property type="match status" value="1"/>
</dbReference>
<comment type="caution">
    <text evidence="20">The sequence shown here is derived from an EMBL/GenBank/DDBJ whole genome shotgun (WGS) entry which is preliminary data.</text>
</comment>
<evidence type="ECO:0000256" key="2">
    <source>
        <dbReference type="ARBA" id="ARBA00005542"/>
    </source>
</evidence>
<dbReference type="InterPro" id="IPR021910">
    <property type="entry name" value="NGX6/PGAP6/MYMK"/>
</dbReference>
<dbReference type="Pfam" id="PF07973">
    <property type="entry name" value="tRNA_SAD"/>
    <property type="match status" value="1"/>
</dbReference>
<dbReference type="PROSITE" id="PS51880">
    <property type="entry name" value="TGS"/>
    <property type="match status" value="1"/>
</dbReference>
<dbReference type="InterPro" id="IPR012675">
    <property type="entry name" value="Beta-grasp_dom_sf"/>
</dbReference>
<evidence type="ECO:0000313" key="21">
    <source>
        <dbReference type="Proteomes" id="UP000736164"/>
    </source>
</evidence>
<dbReference type="PANTHER" id="PTHR11451">
    <property type="entry name" value="THREONINE-TRNA LIGASE"/>
    <property type="match status" value="1"/>
</dbReference>
<dbReference type="InterPro" id="IPR002320">
    <property type="entry name" value="Thr-tRNA-ligase_IIa"/>
</dbReference>
<keyword evidence="11 17" id="KW-1133">Transmembrane helix</keyword>
<feature type="domain" description="TGS" evidence="19">
    <location>
        <begin position="916"/>
        <end position="999"/>
    </location>
</feature>
<keyword evidence="10" id="KW-0648">Protein biosynthesis</keyword>
<organism evidence="20 21">
    <name type="scientific">Atractosteus spatula</name>
    <name type="common">Alligator gar</name>
    <name type="synonym">Lepisosteus spatula</name>
    <dbReference type="NCBI Taxonomy" id="7917"/>
    <lineage>
        <taxon>Eukaryota</taxon>
        <taxon>Metazoa</taxon>
        <taxon>Chordata</taxon>
        <taxon>Craniata</taxon>
        <taxon>Vertebrata</taxon>
        <taxon>Euteleostomi</taxon>
        <taxon>Actinopterygii</taxon>
        <taxon>Neopterygii</taxon>
        <taxon>Holostei</taxon>
        <taxon>Semionotiformes</taxon>
        <taxon>Lepisosteidae</taxon>
        <taxon>Atractosteus</taxon>
    </lineage>
</organism>